<dbReference type="Proteomes" id="UP001597519">
    <property type="component" value="Unassembled WGS sequence"/>
</dbReference>
<dbReference type="EMBL" id="JBHUOQ010000001">
    <property type="protein sequence ID" value="MFD2830360.1"/>
    <property type="molecule type" value="Genomic_DNA"/>
</dbReference>
<evidence type="ECO:0000313" key="1">
    <source>
        <dbReference type="EMBL" id="MFD2830360.1"/>
    </source>
</evidence>
<organism evidence="1 2">
    <name type="scientific">Corticicoccus populi</name>
    <dbReference type="NCBI Taxonomy" id="1812821"/>
    <lineage>
        <taxon>Bacteria</taxon>
        <taxon>Bacillati</taxon>
        <taxon>Bacillota</taxon>
        <taxon>Bacilli</taxon>
        <taxon>Bacillales</taxon>
        <taxon>Staphylococcaceae</taxon>
        <taxon>Corticicoccus</taxon>
    </lineage>
</organism>
<keyword evidence="2" id="KW-1185">Reference proteome</keyword>
<evidence type="ECO:0000313" key="2">
    <source>
        <dbReference type="Proteomes" id="UP001597519"/>
    </source>
</evidence>
<comment type="caution">
    <text evidence="1">The sequence shown here is derived from an EMBL/GenBank/DDBJ whole genome shotgun (WGS) entry which is preliminary data.</text>
</comment>
<name>A0ABW5WU88_9STAP</name>
<sequence length="194" mass="23001">MSRLDRKNNLFKSNRFDQKRLIPEEEHKPIRIDAESLYSKHIPEAEFTNFLNKSNKSDFEKGMVDFTNNPDRIFEYTNGDESDDLEEELQEILKICYPDKSPDDFEFIMKTRWRSLLDDPSAFRLYFALNLEGDCYNLILVDPLHLCIPSAIQRREKTYINNKSNNICISESVRYIKESLFIKSKNILREVSLD</sequence>
<proteinExistence type="predicted"/>
<accession>A0ABW5WU88</accession>
<dbReference type="RefSeq" id="WP_377773218.1">
    <property type="nucleotide sequence ID" value="NZ_JBHUOQ010000001.1"/>
</dbReference>
<reference evidence="2" key="1">
    <citation type="journal article" date="2019" name="Int. J. Syst. Evol. Microbiol.">
        <title>The Global Catalogue of Microorganisms (GCM) 10K type strain sequencing project: providing services to taxonomists for standard genome sequencing and annotation.</title>
        <authorList>
            <consortium name="The Broad Institute Genomics Platform"/>
            <consortium name="The Broad Institute Genome Sequencing Center for Infectious Disease"/>
            <person name="Wu L."/>
            <person name="Ma J."/>
        </authorList>
    </citation>
    <scope>NUCLEOTIDE SEQUENCE [LARGE SCALE GENOMIC DNA]</scope>
    <source>
        <strain evidence="2">KCTC 33575</strain>
    </source>
</reference>
<protein>
    <submittedName>
        <fullName evidence="1">Uncharacterized protein</fullName>
    </submittedName>
</protein>
<gene>
    <name evidence="1" type="ORF">ACFSX4_07730</name>
</gene>